<dbReference type="Proteomes" id="UP000658305">
    <property type="component" value="Unassembled WGS sequence"/>
</dbReference>
<evidence type="ECO:0000313" key="1">
    <source>
        <dbReference type="EMBL" id="GHC22437.1"/>
    </source>
</evidence>
<gene>
    <name evidence="1" type="ORF">GCM10007291_22360</name>
</gene>
<evidence type="ECO:0000313" key="2">
    <source>
        <dbReference type="Proteomes" id="UP000658305"/>
    </source>
</evidence>
<name>A0ABQ3FFQ0_9RHOB</name>
<accession>A0ABQ3FFQ0</accession>
<comment type="caution">
    <text evidence="1">The sequence shown here is derived from an EMBL/GenBank/DDBJ whole genome shotgun (WGS) entry which is preliminary data.</text>
</comment>
<reference evidence="2" key="1">
    <citation type="journal article" date="2019" name="Int. J. Syst. Evol. Microbiol.">
        <title>The Global Catalogue of Microorganisms (GCM) 10K type strain sequencing project: providing services to taxonomists for standard genome sequencing and annotation.</title>
        <authorList>
            <consortium name="The Broad Institute Genomics Platform"/>
            <consortium name="The Broad Institute Genome Sequencing Center for Infectious Disease"/>
            <person name="Wu L."/>
            <person name="Ma J."/>
        </authorList>
    </citation>
    <scope>NUCLEOTIDE SEQUENCE [LARGE SCALE GENOMIC DNA]</scope>
    <source>
        <strain evidence="2">KCTC 23298</strain>
    </source>
</reference>
<keyword evidence="2" id="KW-1185">Reference proteome</keyword>
<sequence>MTNRNLQRMIHAGCKQLGLDEDTRHDLQRVATGKSSLSAMTDADLLKVVEALKQRGFTPTGNSYFKGRKGTFMGALKGKAARADVRFIHVLWTQLAAAGALKSPDRAGLNAFIRARFEGKWAAVPIDVDAMHDPGQINDVIRALKDWCKREGVSIK</sequence>
<dbReference type="InterPro" id="IPR009363">
    <property type="entry name" value="Phage_Mu_Gp16"/>
</dbReference>
<dbReference type="RefSeq" id="WP_189381019.1">
    <property type="nucleotide sequence ID" value="NZ_BMYI01000005.1"/>
</dbReference>
<organism evidence="1 2">
    <name type="scientific">Gemmobacter nanjingensis</name>
    <dbReference type="NCBI Taxonomy" id="488454"/>
    <lineage>
        <taxon>Bacteria</taxon>
        <taxon>Pseudomonadati</taxon>
        <taxon>Pseudomonadota</taxon>
        <taxon>Alphaproteobacteria</taxon>
        <taxon>Rhodobacterales</taxon>
        <taxon>Paracoccaceae</taxon>
        <taxon>Gemmobacter</taxon>
    </lineage>
</organism>
<dbReference type="EMBL" id="BMYI01000005">
    <property type="protein sequence ID" value="GHC22437.1"/>
    <property type="molecule type" value="Genomic_DNA"/>
</dbReference>
<evidence type="ECO:0008006" key="3">
    <source>
        <dbReference type="Google" id="ProtNLM"/>
    </source>
</evidence>
<protein>
    <recommendedName>
        <fullName evidence="3">Mu-like prophage protein gp16</fullName>
    </recommendedName>
</protein>
<proteinExistence type="predicted"/>
<dbReference type="Pfam" id="PF06252">
    <property type="entry name" value="GemA"/>
    <property type="match status" value="1"/>
</dbReference>